<dbReference type="AlphaFoldDB" id="A0A1U7N1A1"/>
<dbReference type="RefSeq" id="WP_075899287.1">
    <property type="nucleotide sequence ID" value="NZ_MKZS01000001.1"/>
</dbReference>
<dbReference type="InterPro" id="IPR005368">
    <property type="entry name" value="UPF0175"/>
</dbReference>
<keyword evidence="3" id="KW-1185">Reference proteome</keyword>
<dbReference type="Pfam" id="PF03683">
    <property type="entry name" value="UPF0175"/>
    <property type="match status" value="1"/>
</dbReference>
<evidence type="ECO:0000256" key="1">
    <source>
        <dbReference type="ARBA" id="ARBA00005651"/>
    </source>
</evidence>
<protein>
    <submittedName>
        <fullName evidence="2">Small protein</fullName>
    </submittedName>
</protein>
<organism evidence="2 3">
    <name type="scientific">Moorena bouillonii PNG</name>
    <dbReference type="NCBI Taxonomy" id="568701"/>
    <lineage>
        <taxon>Bacteria</taxon>
        <taxon>Bacillati</taxon>
        <taxon>Cyanobacteriota</taxon>
        <taxon>Cyanophyceae</taxon>
        <taxon>Coleofasciculales</taxon>
        <taxon>Coleofasciculaceae</taxon>
        <taxon>Moorena</taxon>
    </lineage>
</organism>
<dbReference type="EMBL" id="MKZS01000001">
    <property type="protein sequence ID" value="OLT59691.1"/>
    <property type="molecule type" value="Genomic_DNA"/>
</dbReference>
<dbReference type="PANTHER" id="PTHR37525">
    <property type="entry name" value="UPF0175 PROTEIN SSL1255"/>
    <property type="match status" value="1"/>
</dbReference>
<sequence>MYQVTLSVPEETAEALNLTPEQLGQELCLSAAMKLYELGKLSSGAAAQLAGIERVVFLSKLRDYGINTFRLTEAELTEDLGNA</sequence>
<proteinExistence type="inferred from homology"/>
<accession>A0A1U7N1A1</accession>
<gene>
    <name evidence="2" type="ORF">BJP37_12270</name>
</gene>
<evidence type="ECO:0000313" key="2">
    <source>
        <dbReference type="EMBL" id="OLT59691.1"/>
    </source>
</evidence>
<dbReference type="PANTHER" id="PTHR37525:SF1">
    <property type="entry name" value="UPF0175 PROTEIN SSL1255"/>
    <property type="match status" value="1"/>
</dbReference>
<comment type="caution">
    <text evidence="2">The sequence shown here is derived from an EMBL/GenBank/DDBJ whole genome shotgun (WGS) entry which is preliminary data.</text>
</comment>
<comment type="similarity">
    <text evidence="1">Belongs to the UPF0175 family.</text>
</comment>
<evidence type="ECO:0000313" key="3">
    <source>
        <dbReference type="Proteomes" id="UP000186657"/>
    </source>
</evidence>
<name>A0A1U7N1A1_9CYAN</name>
<dbReference type="InterPro" id="IPR052264">
    <property type="entry name" value="UPF0175_domain"/>
</dbReference>
<reference evidence="2 3" key="1">
    <citation type="submission" date="2016-10" db="EMBL/GenBank/DDBJ databases">
        <title>Comparative genomics uncovers the prolific and rare metabolic potential of the cyanobacterial genus Moorea.</title>
        <authorList>
            <person name="Leao T."/>
            <person name="Castelao G."/>
            <person name="Korobeynikov A."/>
            <person name="Monroe E.A."/>
            <person name="Podell S."/>
            <person name="Glukhov E."/>
            <person name="Allen E."/>
            <person name="Gerwick W.H."/>
            <person name="Gerwick L."/>
        </authorList>
    </citation>
    <scope>NUCLEOTIDE SEQUENCE [LARGE SCALE GENOMIC DNA]</scope>
    <source>
        <strain evidence="2 3">PNG5-198</strain>
    </source>
</reference>
<dbReference type="Proteomes" id="UP000186657">
    <property type="component" value="Unassembled WGS sequence"/>
</dbReference>